<evidence type="ECO:0000313" key="3">
    <source>
        <dbReference type="Proteomes" id="UP000095192"/>
    </source>
</evidence>
<gene>
    <name evidence="2" type="ORF">cyc_01005</name>
</gene>
<feature type="compositionally biased region" description="Low complexity" evidence="1">
    <location>
        <begin position="398"/>
        <end position="413"/>
    </location>
</feature>
<dbReference type="Proteomes" id="UP000095192">
    <property type="component" value="Unassembled WGS sequence"/>
</dbReference>
<organism evidence="2 3">
    <name type="scientific">Cyclospora cayetanensis</name>
    <dbReference type="NCBI Taxonomy" id="88456"/>
    <lineage>
        <taxon>Eukaryota</taxon>
        <taxon>Sar</taxon>
        <taxon>Alveolata</taxon>
        <taxon>Apicomplexa</taxon>
        <taxon>Conoidasida</taxon>
        <taxon>Coccidia</taxon>
        <taxon>Eucoccidiorida</taxon>
        <taxon>Eimeriorina</taxon>
        <taxon>Eimeriidae</taxon>
        <taxon>Cyclospora</taxon>
    </lineage>
</organism>
<dbReference type="InParanoid" id="A0A1D3CWF9"/>
<feature type="compositionally biased region" description="Polar residues" evidence="1">
    <location>
        <begin position="414"/>
        <end position="426"/>
    </location>
</feature>
<comment type="caution">
    <text evidence="2">The sequence shown here is derived from an EMBL/GenBank/DDBJ whole genome shotgun (WGS) entry which is preliminary data.</text>
</comment>
<sequence length="503" mass="52041">MVPSTQGPPHGGLPQEGPFVASASSHELPLPLPVLGGRLLKRERRYSEAGEGLKEEGPPDDRGALRDQETPSGALNGPPAADCGGSGVALCNLAEALLVGLSSPKTGTVEASEDIQKNEQPSITPELEIICPPSRTGSQEGPPLSFVVPVSEGPHEPWPPAVLSMPPAEVRAWRGDLLPKSDEETMNLTAPGLAQALCRLVLGDGDTFAENLQQQQQPVVSAGGGASRSAALSTATGSLSGRQNSFLSVTSTTASGAAGTSRGPSADPWSSDLGEACQEAPPFFPQVHQSAFTYRPLQEQQQPRSPGDTGAAALYRRGMGMFNVPLQQQGYHQATYTEGLKKPSIAENSKGEGSQRQHPIATAATTDIHSLLCGHLHAQQPRRHQGASRHPPPPQPGPSWSSRGPRGPPRNRSINNQQPLQSSFSQAADALSCSYPAAGSAVGGIGVGGSQGETSAAGTVLSQAYGCSGPSLPAAVNAGGSPQVSSGDHSKEDPCPEAAYRRR</sequence>
<reference evidence="2 3" key="1">
    <citation type="journal article" date="2016" name="BMC Genomics">
        <title>Comparative genomics reveals Cyclospora cayetanensis possesses coccidia-like metabolism and invasion components but unique surface antigens.</title>
        <authorList>
            <person name="Liu S."/>
            <person name="Wang L."/>
            <person name="Zheng H."/>
            <person name="Xu Z."/>
            <person name="Roellig D.M."/>
            <person name="Li N."/>
            <person name="Frace M.A."/>
            <person name="Tang K."/>
            <person name="Arrowood M.J."/>
            <person name="Moss D.M."/>
            <person name="Zhang L."/>
            <person name="Feng Y."/>
            <person name="Xiao L."/>
        </authorList>
    </citation>
    <scope>NUCLEOTIDE SEQUENCE [LARGE SCALE GENOMIC DNA]</scope>
    <source>
        <strain evidence="2 3">CHN_HEN01</strain>
    </source>
</reference>
<dbReference type="AlphaFoldDB" id="A0A1D3CWF9"/>
<feature type="compositionally biased region" description="Basic and acidic residues" evidence="1">
    <location>
        <begin position="45"/>
        <end position="69"/>
    </location>
</feature>
<name>A0A1D3CWF9_9EIME</name>
<accession>A0A1D3CWF9</accession>
<feature type="region of interest" description="Disordered" evidence="1">
    <location>
        <begin position="1"/>
        <end position="86"/>
    </location>
</feature>
<dbReference type="EMBL" id="JROU02001707">
    <property type="protein sequence ID" value="OEH75520.1"/>
    <property type="molecule type" value="Genomic_DNA"/>
</dbReference>
<feature type="region of interest" description="Disordered" evidence="1">
    <location>
        <begin position="378"/>
        <end position="427"/>
    </location>
</feature>
<evidence type="ECO:0000313" key="2">
    <source>
        <dbReference type="EMBL" id="OEH75520.1"/>
    </source>
</evidence>
<feature type="region of interest" description="Disordered" evidence="1">
    <location>
        <begin position="468"/>
        <end position="503"/>
    </location>
</feature>
<dbReference type="VEuPathDB" id="ToxoDB:cyc_01005"/>
<keyword evidence="3" id="KW-1185">Reference proteome</keyword>
<proteinExistence type="predicted"/>
<protein>
    <submittedName>
        <fullName evidence="2">Uncharacterized protein</fullName>
    </submittedName>
</protein>
<feature type="region of interest" description="Disordered" evidence="1">
    <location>
        <begin position="250"/>
        <end position="278"/>
    </location>
</feature>
<feature type="compositionally biased region" description="Low complexity" evidence="1">
    <location>
        <begin position="250"/>
        <end position="266"/>
    </location>
</feature>
<evidence type="ECO:0000256" key="1">
    <source>
        <dbReference type="SAM" id="MobiDB-lite"/>
    </source>
</evidence>